<evidence type="ECO:0000313" key="1">
    <source>
        <dbReference type="EMBL" id="KNZ60912.1"/>
    </source>
</evidence>
<dbReference type="OrthoDB" id="3269001at2759"/>
<proteinExistence type="predicted"/>
<dbReference type="EMBL" id="LAVV01005375">
    <property type="protein sequence ID" value="KNZ60912.1"/>
    <property type="molecule type" value="Genomic_DNA"/>
</dbReference>
<evidence type="ECO:0000313" key="2">
    <source>
        <dbReference type="Proteomes" id="UP000037035"/>
    </source>
</evidence>
<name>A0A0L6VK41_9BASI</name>
<dbReference type="VEuPathDB" id="FungiDB:VP01_1483g7"/>
<keyword evidence="2" id="KW-1185">Reference proteome</keyword>
<sequence>MKYHLGRRNNKLPGRQAPMGVLALTCMDLSLSLQKKQEFIYITGMTFAPKEPKMKTISHILVPLVDKLILLKMGIFINSPLFINQSKLQVHLDVLIEIILFLVQITKYCLISVNKKCFFSKLNCLSYLNPINNLALCDMHNWYKDVLQHHWIVCWEFKPESANQTTQICTVIQRLFSLTYTSKINTQHHYSLLVYSSPFKIGLIALHRNFKTSIPIAKYFTESSLNTPPACKTEVWINRIFLKKMMTSIIGQSA</sequence>
<accession>A0A0L6VK41</accession>
<protein>
    <submittedName>
        <fullName evidence="1">Uncharacterized protein</fullName>
    </submittedName>
</protein>
<organism evidence="1 2">
    <name type="scientific">Puccinia sorghi</name>
    <dbReference type="NCBI Taxonomy" id="27349"/>
    <lineage>
        <taxon>Eukaryota</taxon>
        <taxon>Fungi</taxon>
        <taxon>Dikarya</taxon>
        <taxon>Basidiomycota</taxon>
        <taxon>Pucciniomycotina</taxon>
        <taxon>Pucciniomycetes</taxon>
        <taxon>Pucciniales</taxon>
        <taxon>Pucciniaceae</taxon>
        <taxon>Puccinia</taxon>
    </lineage>
</organism>
<dbReference type="Proteomes" id="UP000037035">
    <property type="component" value="Unassembled WGS sequence"/>
</dbReference>
<reference evidence="1 2" key="1">
    <citation type="submission" date="2015-08" db="EMBL/GenBank/DDBJ databases">
        <title>Next Generation Sequencing and Analysis of the Genome of Puccinia sorghi L Schw, the Causal Agent of Maize Common Rust.</title>
        <authorList>
            <person name="Rochi L."/>
            <person name="Burguener G."/>
            <person name="Darino M."/>
            <person name="Turjanski A."/>
            <person name="Kreff E."/>
            <person name="Dieguez M.J."/>
            <person name="Sacco F."/>
        </authorList>
    </citation>
    <scope>NUCLEOTIDE SEQUENCE [LARGE SCALE GENOMIC DNA]</scope>
    <source>
        <strain evidence="1 2">RO10H11247</strain>
    </source>
</reference>
<gene>
    <name evidence="1" type="ORF">VP01_1483g7</name>
</gene>
<comment type="caution">
    <text evidence="1">The sequence shown here is derived from an EMBL/GenBank/DDBJ whole genome shotgun (WGS) entry which is preliminary data.</text>
</comment>
<dbReference type="AlphaFoldDB" id="A0A0L6VK41"/>